<dbReference type="AlphaFoldDB" id="A0A0P7BK84"/>
<organism evidence="2 3">
    <name type="scientific">Neonectria ditissima</name>
    <dbReference type="NCBI Taxonomy" id="78410"/>
    <lineage>
        <taxon>Eukaryota</taxon>
        <taxon>Fungi</taxon>
        <taxon>Dikarya</taxon>
        <taxon>Ascomycota</taxon>
        <taxon>Pezizomycotina</taxon>
        <taxon>Sordariomycetes</taxon>
        <taxon>Hypocreomycetidae</taxon>
        <taxon>Hypocreales</taxon>
        <taxon>Nectriaceae</taxon>
        <taxon>Neonectria</taxon>
    </lineage>
</organism>
<feature type="compositionally biased region" description="Polar residues" evidence="1">
    <location>
        <begin position="306"/>
        <end position="316"/>
    </location>
</feature>
<comment type="caution">
    <text evidence="2">The sequence shown here is derived from an EMBL/GenBank/DDBJ whole genome shotgun (WGS) entry which is preliminary data.</text>
</comment>
<proteinExistence type="predicted"/>
<name>A0A0P7BK84_9HYPO</name>
<feature type="compositionally biased region" description="Low complexity" evidence="1">
    <location>
        <begin position="207"/>
        <end position="254"/>
    </location>
</feature>
<feature type="region of interest" description="Disordered" evidence="1">
    <location>
        <begin position="178"/>
        <end position="347"/>
    </location>
</feature>
<dbReference type="EMBL" id="LKCW01000075">
    <property type="protein sequence ID" value="KPM40854.1"/>
    <property type="molecule type" value="Genomic_DNA"/>
</dbReference>
<evidence type="ECO:0000256" key="1">
    <source>
        <dbReference type="SAM" id="MobiDB-lite"/>
    </source>
</evidence>
<evidence type="ECO:0000313" key="2">
    <source>
        <dbReference type="EMBL" id="KPM40854.1"/>
    </source>
</evidence>
<keyword evidence="3" id="KW-1185">Reference proteome</keyword>
<dbReference type="Proteomes" id="UP000050424">
    <property type="component" value="Unassembled WGS sequence"/>
</dbReference>
<accession>A0A0P7BK84</accession>
<reference evidence="2 3" key="1">
    <citation type="submission" date="2015-09" db="EMBL/GenBank/DDBJ databases">
        <title>Draft genome of a European isolate of the apple canker pathogen Neonectria ditissima.</title>
        <authorList>
            <person name="Gomez-Cortecero A."/>
            <person name="Harrison R.J."/>
            <person name="Armitage A.D."/>
        </authorList>
    </citation>
    <scope>NUCLEOTIDE SEQUENCE [LARGE SCALE GENOMIC DNA]</scope>
    <source>
        <strain evidence="2 3">R09/05</strain>
    </source>
</reference>
<protein>
    <submittedName>
        <fullName evidence="2">Uncharacterized protein</fullName>
    </submittedName>
</protein>
<feature type="compositionally biased region" description="Polar residues" evidence="1">
    <location>
        <begin position="259"/>
        <end position="289"/>
    </location>
</feature>
<sequence>MPRRSKGGGGKDVQRSRRVTQPEMVWRDGFYYIPGDDTPYWLGRDQRYHCPIRVQDTTGAFSTFGYEPNTRTNTTSPRDLFLQYMFEHDNSFRNARGELVEFTRAIVVTIEHDSTAASDPNRMFGPHWGIQLTNDDLWQNDGSTHMMHFRTHDSDRSYIYPSAVTRTQVAVMQNSRVSWRYPGGGPGPGPAPDRHGGHGRGSGGMSGSSSSSRNNNRNQPSGGSSGGSSSTSGGNQGPSYGTRNRNAASYASYADDYEQSSPGSASRTQPGYSSNPDEYRDYSSNSASRTPVGYSSRPDEYRGYQSGASASLTPATYSARPDEYREYSSRATLSSARQHAPSGNPGTYVVDEYGDLVGATRRMRLR</sequence>
<dbReference type="OrthoDB" id="4777302at2759"/>
<gene>
    <name evidence="2" type="ORF">AK830_g5681</name>
</gene>
<evidence type="ECO:0000313" key="3">
    <source>
        <dbReference type="Proteomes" id="UP000050424"/>
    </source>
</evidence>